<evidence type="ECO:0000256" key="6">
    <source>
        <dbReference type="ARBA" id="ARBA00023098"/>
    </source>
</evidence>
<keyword evidence="9 14" id="KW-0012">Acyltransferase</keyword>
<comment type="subcellular location">
    <subcellularLocation>
        <location evidence="14">Cytoplasm</location>
    </subcellularLocation>
</comment>
<dbReference type="PANTHER" id="PTHR43091:SF1">
    <property type="entry name" value="BETA-KETOACYL-[ACYL-CARRIER-PROTEIN] SYNTHASE III, CHLOROPLASTIC"/>
    <property type="match status" value="1"/>
</dbReference>
<comment type="catalytic activity">
    <reaction evidence="13">
        <text>3-methylbutanoyl-CoA + malonyl-[ACP] + H(+) = 5-methyl-3-oxohexanoyl-[ACP] + CO2 + CoA</text>
        <dbReference type="Rhea" id="RHEA:42272"/>
        <dbReference type="Rhea" id="RHEA-COMP:9623"/>
        <dbReference type="Rhea" id="RHEA-COMP:9941"/>
        <dbReference type="ChEBI" id="CHEBI:15378"/>
        <dbReference type="ChEBI" id="CHEBI:16526"/>
        <dbReference type="ChEBI" id="CHEBI:57287"/>
        <dbReference type="ChEBI" id="CHEBI:57345"/>
        <dbReference type="ChEBI" id="CHEBI:78449"/>
        <dbReference type="ChEBI" id="CHEBI:78822"/>
        <dbReference type="EC" id="2.3.1.300"/>
    </reaction>
    <physiologicalReaction direction="left-to-right" evidence="13">
        <dbReference type="Rhea" id="RHEA:42273"/>
    </physiologicalReaction>
</comment>
<protein>
    <recommendedName>
        <fullName evidence="14">Beta-ketoacyl-[acyl-carrier-protein] synthase III</fullName>
        <shortName evidence="14">Beta-ketoacyl-ACP synthase III</shortName>
        <shortName evidence="14">KAS III</shortName>
        <ecNumber evidence="14">2.3.1.180</ecNumber>
    </recommendedName>
    <alternativeName>
        <fullName evidence="14">3-oxoacyl-[acyl-carrier-protein] synthase 3</fullName>
    </alternativeName>
    <alternativeName>
        <fullName evidence="14">3-oxoacyl-[acyl-carrier-protein] synthase III</fullName>
    </alternativeName>
</protein>
<dbReference type="HAMAP" id="MF_01815">
    <property type="entry name" value="FabH"/>
    <property type="match status" value="1"/>
</dbReference>
<dbReference type="InterPro" id="IPR013751">
    <property type="entry name" value="ACP_syn_III_N"/>
</dbReference>
<evidence type="ECO:0000313" key="18">
    <source>
        <dbReference type="Proteomes" id="UP000574276"/>
    </source>
</evidence>
<dbReference type="Pfam" id="PF08545">
    <property type="entry name" value="ACP_syn_III"/>
    <property type="match status" value="1"/>
</dbReference>
<evidence type="ECO:0000256" key="12">
    <source>
        <dbReference type="ARBA" id="ARBA00052467"/>
    </source>
</evidence>
<evidence type="ECO:0000256" key="8">
    <source>
        <dbReference type="ARBA" id="ARBA00023268"/>
    </source>
</evidence>
<dbReference type="NCBIfam" id="TIGR00747">
    <property type="entry name" value="fabH"/>
    <property type="match status" value="1"/>
</dbReference>
<evidence type="ECO:0000256" key="10">
    <source>
        <dbReference type="ARBA" id="ARBA00051096"/>
    </source>
</evidence>
<dbReference type="Pfam" id="PF08541">
    <property type="entry name" value="ACP_syn_III_C"/>
    <property type="match status" value="1"/>
</dbReference>
<dbReference type="InterPro" id="IPR013747">
    <property type="entry name" value="ACP_syn_III_C"/>
</dbReference>
<evidence type="ECO:0000256" key="1">
    <source>
        <dbReference type="ARBA" id="ARBA00005194"/>
    </source>
</evidence>
<feature type="domain" description="Beta-ketoacyl-[acyl-carrier-protein] synthase III C-terminal" evidence="15">
    <location>
        <begin position="235"/>
        <end position="324"/>
    </location>
</feature>
<dbReference type="SUPFAM" id="SSF53901">
    <property type="entry name" value="Thiolase-like"/>
    <property type="match status" value="1"/>
</dbReference>
<dbReference type="GO" id="GO:0033818">
    <property type="term" value="F:beta-ketoacyl-acyl-carrier-protein synthase III activity"/>
    <property type="evidence" value="ECO:0007669"/>
    <property type="project" value="UniProtKB-UniRule"/>
</dbReference>
<evidence type="ECO:0000259" key="16">
    <source>
        <dbReference type="Pfam" id="PF08545"/>
    </source>
</evidence>
<comment type="subunit">
    <text evidence="14">Homodimer.</text>
</comment>
<feature type="region of interest" description="ACP-binding" evidence="14">
    <location>
        <begin position="252"/>
        <end position="256"/>
    </location>
</feature>
<dbReference type="PANTHER" id="PTHR43091">
    <property type="entry name" value="3-OXOACYL-[ACYL-CARRIER-PROTEIN] SYNTHASE"/>
    <property type="match status" value="1"/>
</dbReference>
<dbReference type="AlphaFoldDB" id="A0A839JXV4"/>
<evidence type="ECO:0000256" key="4">
    <source>
        <dbReference type="ARBA" id="ARBA00022679"/>
    </source>
</evidence>
<keyword evidence="4 14" id="KW-0808">Transferase</keyword>
<accession>A0A839JXV4</accession>
<dbReference type="Proteomes" id="UP000574276">
    <property type="component" value="Unassembled WGS sequence"/>
</dbReference>
<dbReference type="RefSeq" id="WP_228351987.1">
    <property type="nucleotide sequence ID" value="NZ_JACEGA010000001.1"/>
</dbReference>
<feature type="active site" evidence="14">
    <location>
        <position position="251"/>
    </location>
</feature>
<reference evidence="17 18" key="1">
    <citation type="submission" date="2020-07" db="EMBL/GenBank/DDBJ databases">
        <title>Characterization and genome sequencing of isolate MD1, a novel member within the family Lachnospiraceae.</title>
        <authorList>
            <person name="Rettenmaier R."/>
            <person name="Di Bello L."/>
            <person name="Zinser C."/>
            <person name="Scheitz K."/>
            <person name="Liebl W."/>
            <person name="Zverlov V."/>
        </authorList>
    </citation>
    <scope>NUCLEOTIDE SEQUENCE [LARGE SCALE GENOMIC DNA]</scope>
    <source>
        <strain evidence="17 18">MD1</strain>
    </source>
</reference>
<dbReference type="UniPathway" id="UPA00094"/>
<dbReference type="EMBL" id="JACEGA010000001">
    <property type="protein sequence ID" value="MBB2182260.1"/>
    <property type="molecule type" value="Genomic_DNA"/>
</dbReference>
<feature type="domain" description="Beta-ketoacyl-[acyl-carrier-protein] synthase III N-terminal" evidence="16">
    <location>
        <begin position="106"/>
        <end position="184"/>
    </location>
</feature>
<dbReference type="GO" id="GO:0006633">
    <property type="term" value="P:fatty acid biosynthetic process"/>
    <property type="evidence" value="ECO:0007669"/>
    <property type="project" value="UniProtKB-UniRule"/>
</dbReference>
<evidence type="ECO:0000256" key="3">
    <source>
        <dbReference type="ARBA" id="ARBA00022516"/>
    </source>
</evidence>
<name>A0A839JXV4_9FIRM</name>
<dbReference type="Gene3D" id="3.40.47.10">
    <property type="match status" value="1"/>
</dbReference>
<comment type="catalytic activity">
    <reaction evidence="12">
        <text>2-methylpropanoyl-CoA + malonyl-[ACP] + H(+) = 4-methyl-3-oxopentanoyl-[ACP] + CO2 + CoA</text>
        <dbReference type="Rhea" id="RHEA:42268"/>
        <dbReference type="Rhea" id="RHEA-COMP:9623"/>
        <dbReference type="Rhea" id="RHEA-COMP:9940"/>
        <dbReference type="ChEBI" id="CHEBI:15378"/>
        <dbReference type="ChEBI" id="CHEBI:16526"/>
        <dbReference type="ChEBI" id="CHEBI:57287"/>
        <dbReference type="ChEBI" id="CHEBI:57338"/>
        <dbReference type="ChEBI" id="CHEBI:78449"/>
        <dbReference type="ChEBI" id="CHEBI:78820"/>
        <dbReference type="EC" id="2.3.1.300"/>
    </reaction>
    <physiologicalReaction direction="left-to-right" evidence="12">
        <dbReference type="Rhea" id="RHEA:42269"/>
    </physiologicalReaction>
</comment>
<proteinExistence type="inferred from homology"/>
<feature type="active site" evidence="14">
    <location>
        <position position="281"/>
    </location>
</feature>
<dbReference type="InterPro" id="IPR016039">
    <property type="entry name" value="Thiolase-like"/>
</dbReference>
<sequence length="325" mass="35221">MRHAIIIGTGSYVPENIMTNDDMAKLVDTSDEWIASRTGIRARRISTGENTSDLAYKAANKALQNANIEARELDLIICATITPDSFMPSVACIVQERLGAANAAAFDLTAACTGLIYGMASATAFIESGMYKNIMIIGAETISKALDWTDRSTCVLFGDGAGAVVMQASDVNNGVMAVHLVSDGSKQDYLCLPAFELTNPYIPRKDDYKPTISMKGQEVFKFAVRSITDHIKVVLEKASLREEDIKYIVTHQANCRIIEHAARTSGITIDKFFINIDRYANTSAATIGIALDEMVEKNLLQSGDKVILVGFGAGMTSGAILVEWN</sequence>
<comment type="catalytic activity">
    <reaction evidence="10">
        <text>malonyl-[ACP] + acetyl-CoA + H(+) = 3-oxobutanoyl-[ACP] + CO2 + CoA</text>
        <dbReference type="Rhea" id="RHEA:12080"/>
        <dbReference type="Rhea" id="RHEA-COMP:9623"/>
        <dbReference type="Rhea" id="RHEA-COMP:9625"/>
        <dbReference type="ChEBI" id="CHEBI:15378"/>
        <dbReference type="ChEBI" id="CHEBI:16526"/>
        <dbReference type="ChEBI" id="CHEBI:57287"/>
        <dbReference type="ChEBI" id="CHEBI:57288"/>
        <dbReference type="ChEBI" id="CHEBI:78449"/>
        <dbReference type="ChEBI" id="CHEBI:78450"/>
        <dbReference type="EC" id="2.3.1.180"/>
    </reaction>
    <physiologicalReaction direction="left-to-right" evidence="10">
        <dbReference type="Rhea" id="RHEA:12081"/>
    </physiologicalReaction>
</comment>
<evidence type="ECO:0000313" key="17">
    <source>
        <dbReference type="EMBL" id="MBB2182260.1"/>
    </source>
</evidence>
<evidence type="ECO:0000259" key="15">
    <source>
        <dbReference type="Pfam" id="PF08541"/>
    </source>
</evidence>
<evidence type="ECO:0000256" key="7">
    <source>
        <dbReference type="ARBA" id="ARBA00023160"/>
    </source>
</evidence>
<keyword evidence="8 14" id="KW-0511">Multifunctional enzyme</keyword>
<keyword evidence="7 14" id="KW-0275">Fatty acid biosynthesis</keyword>
<evidence type="ECO:0000256" key="13">
    <source>
        <dbReference type="ARBA" id="ARBA00052985"/>
    </source>
</evidence>
<dbReference type="GO" id="GO:0004315">
    <property type="term" value="F:3-oxoacyl-[acyl-carrier-protein] synthase activity"/>
    <property type="evidence" value="ECO:0007669"/>
    <property type="project" value="InterPro"/>
</dbReference>
<comment type="caution">
    <text evidence="17">The sequence shown here is derived from an EMBL/GenBank/DDBJ whole genome shotgun (WGS) entry which is preliminary data.</text>
</comment>
<evidence type="ECO:0000256" key="5">
    <source>
        <dbReference type="ARBA" id="ARBA00022832"/>
    </source>
</evidence>
<organism evidence="17 18">
    <name type="scientific">Variimorphobacter saccharofermentans</name>
    <dbReference type="NCBI Taxonomy" id="2755051"/>
    <lineage>
        <taxon>Bacteria</taxon>
        <taxon>Bacillati</taxon>
        <taxon>Bacillota</taxon>
        <taxon>Clostridia</taxon>
        <taxon>Lachnospirales</taxon>
        <taxon>Lachnospiraceae</taxon>
        <taxon>Variimorphobacter</taxon>
    </lineage>
</organism>
<comment type="pathway">
    <text evidence="1 14">Lipid metabolism; fatty acid biosynthesis.</text>
</comment>
<dbReference type="CDD" id="cd00830">
    <property type="entry name" value="KAS_III"/>
    <property type="match status" value="1"/>
</dbReference>
<gene>
    <name evidence="14" type="primary">fabH</name>
    <name evidence="17" type="ORF">H0486_05145</name>
</gene>
<keyword evidence="5 14" id="KW-0276">Fatty acid metabolism</keyword>
<comment type="similarity">
    <text evidence="2 14">Belongs to the thiolase-like superfamily. FabH family.</text>
</comment>
<keyword evidence="14" id="KW-0963">Cytoplasm</keyword>
<dbReference type="GO" id="GO:0005737">
    <property type="term" value="C:cytoplasm"/>
    <property type="evidence" value="ECO:0007669"/>
    <property type="project" value="UniProtKB-SubCell"/>
</dbReference>
<evidence type="ECO:0000256" key="9">
    <source>
        <dbReference type="ARBA" id="ARBA00023315"/>
    </source>
</evidence>
<evidence type="ECO:0000256" key="2">
    <source>
        <dbReference type="ARBA" id="ARBA00008642"/>
    </source>
</evidence>
<dbReference type="InterPro" id="IPR004655">
    <property type="entry name" value="FabH"/>
</dbReference>
<feature type="active site" evidence="14">
    <location>
        <position position="112"/>
    </location>
</feature>
<comment type="domain">
    <text evidence="14">The last Arg residue of the ACP-binding site is essential for the weak association between ACP/AcpP and FabH.</text>
</comment>
<comment type="function">
    <text evidence="14">Catalyzes the condensation reaction of fatty acid synthesis by the addition to an acyl acceptor of two carbons from malonyl-ACP. Catalyzes the first condensation reaction which initiates fatty acid synthesis and may therefore play a role in governing the total rate of fatty acid production. Possesses both acetoacetyl-ACP synthase and acetyl transacylase activities. Its substrate specificity determines the biosynthesis of branched-chain and/or straight-chain of fatty acids.</text>
</comment>
<keyword evidence="3 14" id="KW-0444">Lipid biosynthesis</keyword>
<evidence type="ECO:0000256" key="14">
    <source>
        <dbReference type="HAMAP-Rule" id="MF_01815"/>
    </source>
</evidence>
<evidence type="ECO:0000256" key="11">
    <source>
        <dbReference type="ARBA" id="ARBA00052407"/>
    </source>
</evidence>
<dbReference type="NCBIfam" id="NF006829">
    <property type="entry name" value="PRK09352.1"/>
    <property type="match status" value="1"/>
</dbReference>
<dbReference type="EC" id="2.3.1.180" evidence="14"/>
<keyword evidence="6 14" id="KW-0443">Lipid metabolism</keyword>
<comment type="catalytic activity">
    <reaction evidence="11">
        <text>(2S)-2-methylbutanoyl-CoA + malonyl-[ACP] + H(+) = (4S)-4-methyl-3-oxohexanoyl-[ACP] + CO2 + CoA</text>
        <dbReference type="Rhea" id="RHEA:42276"/>
        <dbReference type="Rhea" id="RHEA-COMP:9623"/>
        <dbReference type="Rhea" id="RHEA-COMP:17148"/>
        <dbReference type="ChEBI" id="CHEBI:15378"/>
        <dbReference type="ChEBI" id="CHEBI:16526"/>
        <dbReference type="ChEBI" id="CHEBI:57287"/>
        <dbReference type="ChEBI" id="CHEBI:78449"/>
        <dbReference type="ChEBI" id="CHEBI:88166"/>
        <dbReference type="ChEBI" id="CHEBI:167462"/>
        <dbReference type="EC" id="2.3.1.300"/>
    </reaction>
    <physiologicalReaction direction="left-to-right" evidence="11">
        <dbReference type="Rhea" id="RHEA:42277"/>
    </physiologicalReaction>
</comment>
<dbReference type="FunFam" id="3.40.47.10:FF:000004">
    <property type="entry name" value="3-oxoacyl-[acyl-carrier-protein] synthase 3"/>
    <property type="match status" value="1"/>
</dbReference>
<keyword evidence="18" id="KW-1185">Reference proteome</keyword>